<evidence type="ECO:0000256" key="6">
    <source>
        <dbReference type="ARBA" id="ARBA00022833"/>
    </source>
</evidence>
<gene>
    <name evidence="10" type="ORF">CCGE525_01355</name>
</gene>
<name>A0A387FQT5_9HYPH</name>
<dbReference type="GO" id="GO:0046872">
    <property type="term" value="F:metal ion binding"/>
    <property type="evidence" value="ECO:0007669"/>
    <property type="project" value="UniProtKB-KW"/>
</dbReference>
<evidence type="ECO:0000256" key="5">
    <source>
        <dbReference type="ARBA" id="ARBA00022801"/>
    </source>
</evidence>
<dbReference type="GO" id="GO:0004252">
    <property type="term" value="F:serine-type endopeptidase activity"/>
    <property type="evidence" value="ECO:0007669"/>
    <property type="project" value="InterPro"/>
</dbReference>
<reference evidence="10 11" key="1">
    <citation type="submission" date="2018-10" db="EMBL/GenBank/DDBJ databases">
        <title>Rhizobium etli, R. leguminosarum and a new Rhizobium genospecies from Phaseolus dumosus.</title>
        <authorList>
            <person name="Ramirez-Puebla S.T."/>
            <person name="Rogel-Hernandez M.A."/>
            <person name="Guerrero G."/>
            <person name="Ormeno-Orrillo E."/>
            <person name="Martinez-Romero J.C."/>
            <person name="Negrete-Yankelevich S."/>
            <person name="Martinez-Romero E."/>
        </authorList>
    </citation>
    <scope>NUCLEOTIDE SEQUENCE [LARGE SCALE GENOMIC DNA]</scope>
    <source>
        <strain evidence="10 11">CCGE525</strain>
    </source>
</reference>
<evidence type="ECO:0000313" key="11">
    <source>
        <dbReference type="Proteomes" id="UP000282195"/>
    </source>
</evidence>
<dbReference type="InterPro" id="IPR009045">
    <property type="entry name" value="Zn_M74/Hedgehog-like"/>
</dbReference>
<dbReference type="Proteomes" id="UP000282195">
    <property type="component" value="Chromosome"/>
</dbReference>
<keyword evidence="7" id="KW-0482">Metalloprotease</keyword>
<evidence type="ECO:0000256" key="2">
    <source>
        <dbReference type="ARBA" id="ARBA00022723"/>
    </source>
</evidence>
<feature type="disulfide bond" evidence="8">
    <location>
        <begin position="213"/>
        <end position="261"/>
    </location>
</feature>
<keyword evidence="1" id="KW-0645">Protease</keyword>
<dbReference type="GO" id="GO:0008237">
    <property type="term" value="F:metallopeptidase activity"/>
    <property type="evidence" value="ECO:0007669"/>
    <property type="project" value="UniProtKB-KW"/>
</dbReference>
<keyword evidence="5" id="KW-0378">Hydrolase</keyword>
<dbReference type="Pfam" id="PF03411">
    <property type="entry name" value="Peptidase_M74"/>
    <property type="match status" value="1"/>
</dbReference>
<evidence type="ECO:0000256" key="7">
    <source>
        <dbReference type="ARBA" id="ARBA00023049"/>
    </source>
</evidence>
<accession>A0A387FQT5</accession>
<organism evidence="10 11">
    <name type="scientific">Rhizobium jaguaris</name>
    <dbReference type="NCBI Taxonomy" id="1312183"/>
    <lineage>
        <taxon>Bacteria</taxon>
        <taxon>Pseudomonadati</taxon>
        <taxon>Pseudomonadota</taxon>
        <taxon>Alphaproteobacteria</taxon>
        <taxon>Hyphomicrobiales</taxon>
        <taxon>Rhizobiaceae</taxon>
        <taxon>Rhizobium/Agrobacterium group</taxon>
        <taxon>Rhizobium</taxon>
    </lineage>
</organism>
<dbReference type="NCBIfam" id="NF006947">
    <property type="entry name" value="PRK09429.1"/>
    <property type="match status" value="1"/>
</dbReference>
<evidence type="ECO:0000313" key="10">
    <source>
        <dbReference type="EMBL" id="AYG57612.1"/>
    </source>
</evidence>
<feature type="region of interest" description="Disordered" evidence="9">
    <location>
        <begin position="327"/>
        <end position="348"/>
    </location>
</feature>
<evidence type="ECO:0000256" key="8">
    <source>
        <dbReference type="PIRSR" id="PIRSR018455-2"/>
    </source>
</evidence>
<evidence type="ECO:0000256" key="9">
    <source>
        <dbReference type="SAM" id="MobiDB-lite"/>
    </source>
</evidence>
<feature type="disulfide bond" evidence="8">
    <location>
        <begin position="67"/>
        <end position="299"/>
    </location>
</feature>
<dbReference type="EMBL" id="CP032694">
    <property type="protein sequence ID" value="AYG57612.1"/>
    <property type="molecule type" value="Genomic_DNA"/>
</dbReference>
<keyword evidence="4" id="KW-0574">Periplasm</keyword>
<keyword evidence="2" id="KW-0479">Metal-binding</keyword>
<keyword evidence="8" id="KW-1015">Disulfide bond</keyword>
<dbReference type="SUPFAM" id="SSF55166">
    <property type="entry name" value="Hedgehog/DD-peptidase"/>
    <property type="match status" value="1"/>
</dbReference>
<dbReference type="AlphaFoldDB" id="A0A387FQT5"/>
<dbReference type="PIRSF" id="PIRSF018455">
    <property type="entry name" value="MepA"/>
    <property type="match status" value="1"/>
</dbReference>
<dbReference type="GO" id="GO:0006508">
    <property type="term" value="P:proteolysis"/>
    <property type="evidence" value="ECO:0007669"/>
    <property type="project" value="UniProtKB-KW"/>
</dbReference>
<keyword evidence="3" id="KW-0732">Signal</keyword>
<keyword evidence="11" id="KW-1185">Reference proteome</keyword>
<feature type="disulfide bond" evidence="8">
    <location>
        <begin position="242"/>
        <end position="249"/>
    </location>
</feature>
<keyword evidence="6" id="KW-0862">Zinc</keyword>
<dbReference type="GO" id="GO:0030288">
    <property type="term" value="C:outer membrane-bounded periplasmic space"/>
    <property type="evidence" value="ECO:0007669"/>
    <property type="project" value="InterPro"/>
</dbReference>
<sequence length="348" mass="36685">MIPLLVRTLDTLGKFALAATIGAGLISGDAAAQQAGPTPGSAKAIFGAVTLPTQGPPQSVGYYAKGCLSGAVALPTDGPTWQAMRLSRNRRWGRPEMIALLERLSRDAAKYDGWPGILVGDISQPRGGPMFNGHASHQVGLDADVWLTPMPARTLTAAERESLPFTTMLEKNKFLTVDDRVWTASRARLLMRAASYPEVERIFVNPAIKKKMCETWTGDRTNLGKLRPEYGHDSHFHIRIRCPAGSVGCKPQAPVAAGDGCDKPLAWWFTPEPWAKPKPGAKPPAKPREVMVSDLPKTCQAVLNAPPVASAAAATFGAKAAAATAATGALPVSSAGAGSTPPGSIPQQ</sequence>
<dbReference type="KEGG" id="rjg:CCGE525_01355"/>
<evidence type="ECO:0000256" key="1">
    <source>
        <dbReference type="ARBA" id="ARBA00022670"/>
    </source>
</evidence>
<evidence type="ECO:0000256" key="4">
    <source>
        <dbReference type="ARBA" id="ARBA00022764"/>
    </source>
</evidence>
<protein>
    <submittedName>
        <fullName evidence="10">Penicillin-insensitive murein endopeptidase</fullName>
    </submittedName>
</protein>
<dbReference type="RefSeq" id="WP_120702713.1">
    <property type="nucleotide sequence ID" value="NZ_CP032694.1"/>
</dbReference>
<dbReference type="Gene3D" id="3.30.1380.10">
    <property type="match status" value="1"/>
</dbReference>
<proteinExistence type="predicted"/>
<evidence type="ECO:0000256" key="3">
    <source>
        <dbReference type="ARBA" id="ARBA00022729"/>
    </source>
</evidence>
<dbReference type="InterPro" id="IPR005073">
    <property type="entry name" value="Peptidase_M74"/>
</dbReference>
<dbReference type="OrthoDB" id="1467367at2"/>